<keyword evidence="3" id="KW-0732">Signal</keyword>
<evidence type="ECO:0000256" key="2">
    <source>
        <dbReference type="SAM" id="Phobius"/>
    </source>
</evidence>
<reference evidence="4" key="1">
    <citation type="journal article" date="2020" name="Stud. Mycol.">
        <title>101 Dothideomycetes genomes: a test case for predicting lifestyles and emergence of pathogens.</title>
        <authorList>
            <person name="Haridas S."/>
            <person name="Albert R."/>
            <person name="Binder M."/>
            <person name="Bloem J."/>
            <person name="Labutti K."/>
            <person name="Salamov A."/>
            <person name="Andreopoulos B."/>
            <person name="Baker S."/>
            <person name="Barry K."/>
            <person name="Bills G."/>
            <person name="Bluhm B."/>
            <person name="Cannon C."/>
            <person name="Castanera R."/>
            <person name="Culley D."/>
            <person name="Daum C."/>
            <person name="Ezra D."/>
            <person name="Gonzalez J."/>
            <person name="Henrissat B."/>
            <person name="Kuo A."/>
            <person name="Liang C."/>
            <person name="Lipzen A."/>
            <person name="Lutzoni F."/>
            <person name="Magnuson J."/>
            <person name="Mondo S."/>
            <person name="Nolan M."/>
            <person name="Ohm R."/>
            <person name="Pangilinan J."/>
            <person name="Park H.-J."/>
            <person name="Ramirez L."/>
            <person name="Alfaro M."/>
            <person name="Sun H."/>
            <person name="Tritt A."/>
            <person name="Yoshinaga Y."/>
            <person name="Zwiers L.-H."/>
            <person name="Turgeon B."/>
            <person name="Goodwin S."/>
            <person name="Spatafora J."/>
            <person name="Crous P."/>
            <person name="Grigoriev I."/>
        </authorList>
    </citation>
    <scope>NUCLEOTIDE SEQUENCE</scope>
    <source>
        <strain evidence="4">CBS 130266</strain>
    </source>
</reference>
<evidence type="ECO:0000256" key="1">
    <source>
        <dbReference type="SAM" id="MobiDB-lite"/>
    </source>
</evidence>
<protein>
    <submittedName>
        <fullName evidence="4">Uncharacterized protein</fullName>
    </submittedName>
</protein>
<dbReference type="EMBL" id="MU007013">
    <property type="protein sequence ID" value="KAF2435290.1"/>
    <property type="molecule type" value="Genomic_DNA"/>
</dbReference>
<evidence type="ECO:0000313" key="5">
    <source>
        <dbReference type="Proteomes" id="UP000800235"/>
    </source>
</evidence>
<organism evidence="4 5">
    <name type="scientific">Tothia fuscella</name>
    <dbReference type="NCBI Taxonomy" id="1048955"/>
    <lineage>
        <taxon>Eukaryota</taxon>
        <taxon>Fungi</taxon>
        <taxon>Dikarya</taxon>
        <taxon>Ascomycota</taxon>
        <taxon>Pezizomycotina</taxon>
        <taxon>Dothideomycetes</taxon>
        <taxon>Pleosporomycetidae</taxon>
        <taxon>Venturiales</taxon>
        <taxon>Cylindrosympodiaceae</taxon>
        <taxon>Tothia</taxon>
    </lineage>
</organism>
<feature type="transmembrane region" description="Helical" evidence="2">
    <location>
        <begin position="638"/>
        <end position="658"/>
    </location>
</feature>
<name>A0A9P4U2V5_9PEZI</name>
<gene>
    <name evidence="4" type="ORF">EJ08DRAFT_692557</name>
</gene>
<feature type="compositionally biased region" description="Basic and acidic residues" evidence="1">
    <location>
        <begin position="597"/>
        <end position="607"/>
    </location>
</feature>
<proteinExistence type="predicted"/>
<feature type="signal peptide" evidence="3">
    <location>
        <begin position="1"/>
        <end position="19"/>
    </location>
</feature>
<feature type="chain" id="PRO_5040235595" evidence="3">
    <location>
        <begin position="20"/>
        <end position="660"/>
    </location>
</feature>
<keyword evidence="5" id="KW-1185">Reference proteome</keyword>
<accession>A0A9P4U2V5</accession>
<sequence>MRPTRPYFVCLLYSQVTVAGQLSNNTGALRTNGTTTRPETRISANTSMTIPDDICSSAWLVYDQSYSAWSKAAKWKYETHTSTQFFETIQSFGPNRTYTESDGIPRLHFSPSPTISQRAIISVVRSEVWRSGVISASSRPQEPAAPCKDPNLEYVMSIHLAARPTSCNAEMMTSLGVRTGSIKDSSMTAPCLYANYCELSLQEEVILIHWASDASDDRVQALQSPEVTQAVDMPKITASPTLGQVKTIETSALTFRGSDLYLKSVVSEHDGERSTIHVEISTVYSSVLTGPFTFTYPTIYMAHRDITVKRFRGDIYQTVIEGELVATAGDEFLTSTNRPAGIMPLRPEQVFSIKPLHGVTGLNEEQYARSVAQGKFRLPSTQDGGEQTLPLNFADLQDPVPASVYFDARWKDCWGEQKHCATITDDSYRPQLHIHSQVWNDLFPNMSCDVPRLVDPPIVLTRIDRNTMAVPRVPVFGESVASATISAWEQLQVEPSPSPRGKAQPAIASATASAQGYTRGPTGSTPLDPTFEIERGGHNVSSQNRPEDEFQSQRASEMLGDPGSGDGTWHGESGREDEDTGDKQGGSVRDPQSSGDRISHSDRKEQGDSGLVGDRSADDNASYSAVVSRGQSSRVSRHIFAVVAGNVGAIWASYYLFLCS</sequence>
<evidence type="ECO:0000313" key="4">
    <source>
        <dbReference type="EMBL" id="KAF2435290.1"/>
    </source>
</evidence>
<keyword evidence="2" id="KW-0812">Transmembrane</keyword>
<evidence type="ECO:0000256" key="3">
    <source>
        <dbReference type="SAM" id="SignalP"/>
    </source>
</evidence>
<feature type="region of interest" description="Disordered" evidence="1">
    <location>
        <begin position="492"/>
        <end position="618"/>
    </location>
</feature>
<keyword evidence="2" id="KW-1133">Transmembrane helix</keyword>
<dbReference type="AlphaFoldDB" id="A0A9P4U2V5"/>
<feature type="compositionally biased region" description="Low complexity" evidence="1">
    <location>
        <begin position="503"/>
        <end position="515"/>
    </location>
</feature>
<keyword evidence="2" id="KW-0472">Membrane</keyword>
<dbReference type="Proteomes" id="UP000800235">
    <property type="component" value="Unassembled WGS sequence"/>
</dbReference>
<comment type="caution">
    <text evidence="4">The sequence shown here is derived from an EMBL/GenBank/DDBJ whole genome shotgun (WGS) entry which is preliminary data.</text>
</comment>